<evidence type="ECO:0000313" key="1">
    <source>
        <dbReference type="EMBL" id="KAG7453287.1"/>
    </source>
</evidence>
<dbReference type="EMBL" id="MU250523">
    <property type="protein sequence ID" value="KAG7453287.1"/>
    <property type="molecule type" value="Genomic_DNA"/>
</dbReference>
<dbReference type="RefSeq" id="XP_043046787.1">
    <property type="nucleotide sequence ID" value="XM_043181490.1"/>
</dbReference>
<proteinExistence type="predicted"/>
<organism evidence="1 2">
    <name type="scientific">Guyanagaster necrorhizus</name>
    <dbReference type="NCBI Taxonomy" id="856835"/>
    <lineage>
        <taxon>Eukaryota</taxon>
        <taxon>Fungi</taxon>
        <taxon>Dikarya</taxon>
        <taxon>Basidiomycota</taxon>
        <taxon>Agaricomycotina</taxon>
        <taxon>Agaricomycetes</taxon>
        <taxon>Agaricomycetidae</taxon>
        <taxon>Agaricales</taxon>
        <taxon>Marasmiineae</taxon>
        <taxon>Physalacriaceae</taxon>
        <taxon>Guyanagaster</taxon>
    </lineage>
</organism>
<protein>
    <submittedName>
        <fullName evidence="1">Uncharacterized protein</fullName>
    </submittedName>
</protein>
<sequence length="158" mass="17440">MRWPCSILVAANHIEKRASFYVNRRLLILCRTTCESVVSIIQLSNALLVVPILDRCSHPKRKPRTRTVLDITDFSPNVVALPERTLRVPDIAAGSAQSPFVNVGVLGRGGRGGEVDFRNLDPWARDLEYTVLVHDKSPGARTANNLPRAGTLSGFLIK</sequence>
<evidence type="ECO:0000313" key="2">
    <source>
        <dbReference type="Proteomes" id="UP000812287"/>
    </source>
</evidence>
<comment type="caution">
    <text evidence="1">The sequence shown here is derived from an EMBL/GenBank/DDBJ whole genome shotgun (WGS) entry which is preliminary data.</text>
</comment>
<name>A0A9P7W645_9AGAR</name>
<accession>A0A9P7W645</accession>
<reference evidence="1" key="1">
    <citation type="submission" date="2020-11" db="EMBL/GenBank/DDBJ databases">
        <title>Adaptations for nitrogen fixation in a non-lichenized fungal sporocarp promotes dispersal by wood-feeding termites.</title>
        <authorList>
            <consortium name="DOE Joint Genome Institute"/>
            <person name="Koch R.A."/>
            <person name="Yoon G."/>
            <person name="Arayal U."/>
            <person name="Lail K."/>
            <person name="Amirebrahimi M."/>
            <person name="Labutti K."/>
            <person name="Lipzen A."/>
            <person name="Riley R."/>
            <person name="Barry K."/>
            <person name="Henrissat B."/>
            <person name="Grigoriev I.V."/>
            <person name="Herr J.R."/>
            <person name="Aime M.C."/>
        </authorList>
    </citation>
    <scope>NUCLEOTIDE SEQUENCE</scope>
    <source>
        <strain evidence="1">MCA 3950</strain>
    </source>
</reference>
<dbReference type="GeneID" id="66103786"/>
<keyword evidence="2" id="KW-1185">Reference proteome</keyword>
<dbReference type="AlphaFoldDB" id="A0A9P7W645"/>
<dbReference type="Proteomes" id="UP000812287">
    <property type="component" value="Unassembled WGS sequence"/>
</dbReference>
<gene>
    <name evidence="1" type="ORF">BT62DRAFT_58039</name>
</gene>